<sequence length="99" mass="11412">KAEFAFNEFPPMLESSAMRWQTCLRKRGVLFFLPPLVNSSRPKYLLSTGLKKILLEKTLPHRNGMLEIVLVCLYSPRVQDPHRTRKGCQSPGTRRAGWI</sequence>
<evidence type="ECO:0000313" key="3">
    <source>
        <dbReference type="Proteomes" id="UP000499080"/>
    </source>
</evidence>
<dbReference type="EMBL" id="BGPR01119985">
    <property type="protein sequence ID" value="GBN17348.1"/>
    <property type="molecule type" value="Genomic_DNA"/>
</dbReference>
<name>A0A4Y2LRH5_ARAVE</name>
<dbReference type="Proteomes" id="UP000499080">
    <property type="component" value="Unassembled WGS sequence"/>
</dbReference>
<gene>
    <name evidence="2" type="ORF">AVEN_249906_1</name>
</gene>
<comment type="caution">
    <text evidence="2">The sequence shown here is derived from an EMBL/GenBank/DDBJ whole genome shotgun (WGS) entry which is preliminary data.</text>
</comment>
<accession>A0A4Y2LRH5</accession>
<keyword evidence="3" id="KW-1185">Reference proteome</keyword>
<feature type="non-terminal residue" evidence="2">
    <location>
        <position position="1"/>
    </location>
</feature>
<proteinExistence type="predicted"/>
<evidence type="ECO:0000313" key="2">
    <source>
        <dbReference type="EMBL" id="GBN17348.1"/>
    </source>
</evidence>
<organism evidence="2 3">
    <name type="scientific">Araneus ventricosus</name>
    <name type="common">Orbweaver spider</name>
    <name type="synonym">Epeira ventricosa</name>
    <dbReference type="NCBI Taxonomy" id="182803"/>
    <lineage>
        <taxon>Eukaryota</taxon>
        <taxon>Metazoa</taxon>
        <taxon>Ecdysozoa</taxon>
        <taxon>Arthropoda</taxon>
        <taxon>Chelicerata</taxon>
        <taxon>Arachnida</taxon>
        <taxon>Araneae</taxon>
        <taxon>Araneomorphae</taxon>
        <taxon>Entelegynae</taxon>
        <taxon>Araneoidea</taxon>
        <taxon>Araneidae</taxon>
        <taxon>Araneus</taxon>
    </lineage>
</organism>
<protein>
    <submittedName>
        <fullName evidence="2">Uncharacterized protein</fullName>
    </submittedName>
</protein>
<feature type="region of interest" description="Disordered" evidence="1">
    <location>
        <begin position="80"/>
        <end position="99"/>
    </location>
</feature>
<dbReference type="AlphaFoldDB" id="A0A4Y2LRH5"/>
<evidence type="ECO:0000256" key="1">
    <source>
        <dbReference type="SAM" id="MobiDB-lite"/>
    </source>
</evidence>
<reference evidence="2 3" key="1">
    <citation type="journal article" date="2019" name="Sci. Rep.">
        <title>Orb-weaving spider Araneus ventricosus genome elucidates the spidroin gene catalogue.</title>
        <authorList>
            <person name="Kono N."/>
            <person name="Nakamura H."/>
            <person name="Ohtoshi R."/>
            <person name="Moran D.A.P."/>
            <person name="Shinohara A."/>
            <person name="Yoshida Y."/>
            <person name="Fujiwara M."/>
            <person name="Mori M."/>
            <person name="Tomita M."/>
            <person name="Arakawa K."/>
        </authorList>
    </citation>
    <scope>NUCLEOTIDE SEQUENCE [LARGE SCALE GENOMIC DNA]</scope>
</reference>